<dbReference type="OrthoDB" id="3587182at2759"/>
<keyword evidence="4" id="KW-1185">Reference proteome</keyword>
<sequence length="161" mass="17828">MAPTYTSNVGRTARVSATASIPYIYRLVLTTIEPFFAVSGAILVFRKPGDYLSTMSRSSATFVPSTTFLYTELGGAWLYFTFVEAVVLRRFDDLNLWKYLCLGMLLSDAAYCHSAAQAVGGWKAWASLADWTAEDYLVFVTTAPMVLVRILIILGVGIKKR</sequence>
<dbReference type="Proteomes" id="UP000054321">
    <property type="component" value="Unassembled WGS sequence"/>
</dbReference>
<dbReference type="PANTHER" id="PTHR37019:SF1">
    <property type="entry name" value="EXPERA DOMAIN-CONTAINING PROTEIN"/>
    <property type="match status" value="1"/>
</dbReference>
<gene>
    <name evidence="3" type="ORF">OIDMADRAFT_18543</name>
</gene>
<feature type="domain" description="DUF7704" evidence="2">
    <location>
        <begin position="19"/>
        <end position="157"/>
    </location>
</feature>
<reference evidence="4" key="2">
    <citation type="submission" date="2015-01" db="EMBL/GenBank/DDBJ databases">
        <title>Evolutionary Origins and Diversification of the Mycorrhizal Mutualists.</title>
        <authorList>
            <consortium name="DOE Joint Genome Institute"/>
            <consortium name="Mycorrhizal Genomics Consortium"/>
            <person name="Kohler A."/>
            <person name="Kuo A."/>
            <person name="Nagy L.G."/>
            <person name="Floudas D."/>
            <person name="Copeland A."/>
            <person name="Barry K.W."/>
            <person name="Cichocki N."/>
            <person name="Veneault-Fourrey C."/>
            <person name="LaButti K."/>
            <person name="Lindquist E.A."/>
            <person name="Lipzen A."/>
            <person name="Lundell T."/>
            <person name="Morin E."/>
            <person name="Murat C."/>
            <person name="Riley R."/>
            <person name="Ohm R."/>
            <person name="Sun H."/>
            <person name="Tunlid A."/>
            <person name="Henrissat B."/>
            <person name="Grigoriev I.V."/>
            <person name="Hibbett D.S."/>
            <person name="Martin F."/>
        </authorList>
    </citation>
    <scope>NUCLEOTIDE SEQUENCE [LARGE SCALE GENOMIC DNA]</scope>
    <source>
        <strain evidence="4">Zn</strain>
    </source>
</reference>
<feature type="transmembrane region" description="Helical" evidence="1">
    <location>
        <begin position="99"/>
        <end position="116"/>
    </location>
</feature>
<feature type="transmembrane region" description="Helical" evidence="1">
    <location>
        <begin position="65"/>
        <end position="87"/>
    </location>
</feature>
<dbReference type="InParanoid" id="A0A0C3HLI0"/>
<keyword evidence="1" id="KW-0472">Membrane</keyword>
<evidence type="ECO:0000313" key="4">
    <source>
        <dbReference type="Proteomes" id="UP000054321"/>
    </source>
</evidence>
<keyword evidence="1" id="KW-1133">Transmembrane helix</keyword>
<evidence type="ECO:0000313" key="3">
    <source>
        <dbReference type="EMBL" id="KIN03167.1"/>
    </source>
</evidence>
<dbReference type="EMBL" id="KN832874">
    <property type="protein sequence ID" value="KIN03167.1"/>
    <property type="molecule type" value="Genomic_DNA"/>
</dbReference>
<feature type="transmembrane region" description="Helical" evidence="1">
    <location>
        <begin position="23"/>
        <end position="45"/>
    </location>
</feature>
<proteinExistence type="predicted"/>
<feature type="transmembrane region" description="Helical" evidence="1">
    <location>
        <begin position="136"/>
        <end position="158"/>
    </location>
</feature>
<name>A0A0C3HLI0_OIDMZ</name>
<accession>A0A0C3HLI0</accession>
<dbReference type="HOGENOM" id="CLU_112091_2_1_1"/>
<organism evidence="3 4">
    <name type="scientific">Oidiodendron maius (strain Zn)</name>
    <dbReference type="NCBI Taxonomy" id="913774"/>
    <lineage>
        <taxon>Eukaryota</taxon>
        <taxon>Fungi</taxon>
        <taxon>Dikarya</taxon>
        <taxon>Ascomycota</taxon>
        <taxon>Pezizomycotina</taxon>
        <taxon>Leotiomycetes</taxon>
        <taxon>Leotiomycetes incertae sedis</taxon>
        <taxon>Myxotrichaceae</taxon>
        <taxon>Oidiodendron</taxon>
    </lineage>
</organism>
<protein>
    <recommendedName>
        <fullName evidence="2">DUF7704 domain-containing protein</fullName>
    </recommendedName>
</protein>
<keyword evidence="1" id="KW-0812">Transmembrane</keyword>
<evidence type="ECO:0000256" key="1">
    <source>
        <dbReference type="SAM" id="Phobius"/>
    </source>
</evidence>
<dbReference type="PANTHER" id="PTHR37019">
    <property type="entry name" value="CHROMOSOME 1, WHOLE GENOME SHOTGUN SEQUENCE"/>
    <property type="match status" value="1"/>
</dbReference>
<dbReference type="InterPro" id="IPR056121">
    <property type="entry name" value="DUF7704"/>
</dbReference>
<dbReference type="AlphaFoldDB" id="A0A0C3HLI0"/>
<dbReference type="Pfam" id="PF24803">
    <property type="entry name" value="DUF7704"/>
    <property type="match status" value="1"/>
</dbReference>
<reference evidence="3 4" key="1">
    <citation type="submission" date="2014-04" db="EMBL/GenBank/DDBJ databases">
        <authorList>
            <consortium name="DOE Joint Genome Institute"/>
            <person name="Kuo A."/>
            <person name="Martino E."/>
            <person name="Perotto S."/>
            <person name="Kohler A."/>
            <person name="Nagy L.G."/>
            <person name="Floudas D."/>
            <person name="Copeland A."/>
            <person name="Barry K.W."/>
            <person name="Cichocki N."/>
            <person name="Veneault-Fourrey C."/>
            <person name="LaButti K."/>
            <person name="Lindquist E.A."/>
            <person name="Lipzen A."/>
            <person name="Lundell T."/>
            <person name="Morin E."/>
            <person name="Murat C."/>
            <person name="Sun H."/>
            <person name="Tunlid A."/>
            <person name="Henrissat B."/>
            <person name="Grigoriev I.V."/>
            <person name="Hibbett D.S."/>
            <person name="Martin F."/>
            <person name="Nordberg H.P."/>
            <person name="Cantor M.N."/>
            <person name="Hua S.X."/>
        </authorList>
    </citation>
    <scope>NUCLEOTIDE SEQUENCE [LARGE SCALE GENOMIC DNA]</scope>
    <source>
        <strain evidence="3 4">Zn</strain>
    </source>
</reference>
<evidence type="ECO:0000259" key="2">
    <source>
        <dbReference type="Pfam" id="PF24803"/>
    </source>
</evidence>